<evidence type="ECO:0000313" key="2">
    <source>
        <dbReference type="EMBL" id="CCE65390.1"/>
    </source>
</evidence>
<dbReference type="GO" id="GO:0005737">
    <property type="term" value="C:cytoplasm"/>
    <property type="evidence" value="ECO:0007669"/>
    <property type="project" value="TreeGrafter"/>
</dbReference>
<dbReference type="eggNOG" id="KOG2497">
    <property type="taxonomic scope" value="Eukaryota"/>
</dbReference>
<dbReference type="Pfam" id="PF10294">
    <property type="entry name" value="Methyltransf_16"/>
    <property type="match status" value="1"/>
</dbReference>
<gene>
    <name evidence="2" type="primary">TPHA0L00340</name>
    <name evidence="2" type="ordered locus">TPHA_0L00340</name>
</gene>
<protein>
    <recommendedName>
        <fullName evidence="4">FAM86 N-terminal domain-containing protein</fullName>
    </recommendedName>
</protein>
<dbReference type="GO" id="GO:0016279">
    <property type="term" value="F:protein-lysine N-methyltransferase activity"/>
    <property type="evidence" value="ECO:0007669"/>
    <property type="project" value="EnsemblFungi"/>
</dbReference>
<accession>G8BZR2</accession>
<dbReference type="SUPFAM" id="SSF53335">
    <property type="entry name" value="S-adenosyl-L-methionine-dependent methyltransferases"/>
    <property type="match status" value="1"/>
</dbReference>
<dbReference type="InterPro" id="IPR019410">
    <property type="entry name" value="Methyltransf_16"/>
</dbReference>
<evidence type="ECO:0000256" key="1">
    <source>
        <dbReference type="ARBA" id="ARBA00022679"/>
    </source>
</evidence>
<sequence>MDSELAFYDRLYQRFPVNQLAGYLKETISRKELISLHISKFIEVLCDIEGTNNFYTKNVIKVLIDNIGLFNETVEPQDNTLQIIANNDIYLSDWLYEKYIELLDIQQPTPTTKDVIQYRINNQIKIKIEESPYLISAAGTTGFRTWEAAVYLTKYLIDLGFPPETVMENTLELGSGTGMVSIGLVKKYKDQITTLYITDGDSQLLEGQLSRNVMLNGIDSSDSVKLQKLRWNEDHIPDNLDLIVAADVTYDSSVIPSLCHCILDCFKSSNKCSTVCYLAATRRNQETIAVFEQHCSDLGLTVKLAACTDSDVNSCKIVEDILFKPLIAPINIYKITYSANI</sequence>
<dbReference type="EMBL" id="HE612867">
    <property type="protein sequence ID" value="CCE65390.1"/>
    <property type="molecule type" value="Genomic_DNA"/>
</dbReference>
<dbReference type="GeneID" id="11531738"/>
<dbReference type="OrthoDB" id="194386at2759"/>
<keyword evidence="3" id="KW-1185">Reference proteome</keyword>
<name>G8BZR2_TETPH</name>
<dbReference type="PANTHER" id="PTHR14614">
    <property type="entry name" value="HEPATOCELLULAR CARCINOMA-ASSOCIATED ANTIGEN"/>
    <property type="match status" value="1"/>
</dbReference>
<dbReference type="InterPro" id="IPR029063">
    <property type="entry name" value="SAM-dependent_MTases_sf"/>
</dbReference>
<dbReference type="Proteomes" id="UP000005666">
    <property type="component" value="Chromosome 12"/>
</dbReference>
<dbReference type="HOGENOM" id="CLU_038942_1_1_1"/>
<dbReference type="AlphaFoldDB" id="G8BZR2"/>
<organism evidence="2 3">
    <name type="scientific">Tetrapisispora phaffii (strain ATCC 24235 / CBS 4417 / NBRC 1672 / NRRL Y-8282 / UCD 70-5)</name>
    <name type="common">Yeast</name>
    <name type="synonym">Fabospora phaffii</name>
    <dbReference type="NCBI Taxonomy" id="1071381"/>
    <lineage>
        <taxon>Eukaryota</taxon>
        <taxon>Fungi</taxon>
        <taxon>Dikarya</taxon>
        <taxon>Ascomycota</taxon>
        <taxon>Saccharomycotina</taxon>
        <taxon>Saccharomycetes</taxon>
        <taxon>Saccharomycetales</taxon>
        <taxon>Saccharomycetaceae</taxon>
        <taxon>Tetrapisispora</taxon>
    </lineage>
</organism>
<keyword evidence="1" id="KW-0808">Transferase</keyword>
<dbReference type="KEGG" id="tpf:TPHA_0L00340"/>
<dbReference type="PANTHER" id="PTHR14614:SF130">
    <property type="entry name" value="PROTEIN-LYSINE N-METHYLTRANSFERASE EEF2KMT"/>
    <property type="match status" value="1"/>
</dbReference>
<dbReference type="OMA" id="MYVTDGD"/>
<evidence type="ECO:0008006" key="4">
    <source>
        <dbReference type="Google" id="ProtNLM"/>
    </source>
</evidence>
<dbReference type="Gene3D" id="3.40.50.150">
    <property type="entry name" value="Vaccinia Virus protein VP39"/>
    <property type="match status" value="1"/>
</dbReference>
<dbReference type="RefSeq" id="XP_003687824.1">
    <property type="nucleotide sequence ID" value="XM_003687776.1"/>
</dbReference>
<dbReference type="STRING" id="1071381.G8BZR2"/>
<reference evidence="2 3" key="1">
    <citation type="journal article" date="2011" name="Proc. Natl. Acad. Sci. U.S.A.">
        <title>Evolutionary erosion of yeast sex chromosomes by mating-type switching accidents.</title>
        <authorList>
            <person name="Gordon J.L."/>
            <person name="Armisen D."/>
            <person name="Proux-Wera E."/>
            <person name="Oheigeartaigh S.S."/>
            <person name="Byrne K.P."/>
            <person name="Wolfe K.H."/>
        </authorList>
    </citation>
    <scope>NUCLEOTIDE SEQUENCE [LARGE SCALE GENOMIC DNA]</scope>
    <source>
        <strain evidence="3">ATCC 24235 / CBS 4417 / NBRC 1672 / NRRL Y-8282 / UCD 70-5</strain>
    </source>
</reference>
<evidence type="ECO:0000313" key="3">
    <source>
        <dbReference type="Proteomes" id="UP000005666"/>
    </source>
</evidence>
<proteinExistence type="predicted"/>